<accession>R0JV04</accession>
<dbReference type="AlphaFoldDB" id="R0JV04"/>
<dbReference type="Proteomes" id="UP000296049">
    <property type="component" value="Unassembled WGS sequence"/>
</dbReference>
<gene>
    <name evidence="2" type="ORF">Anapl_07445</name>
</gene>
<feature type="region of interest" description="Disordered" evidence="1">
    <location>
        <begin position="64"/>
        <end position="100"/>
    </location>
</feature>
<evidence type="ECO:0000313" key="2">
    <source>
        <dbReference type="EMBL" id="EOB01346.1"/>
    </source>
</evidence>
<name>R0JV04_ANAPL</name>
<feature type="compositionally biased region" description="Polar residues" evidence="1">
    <location>
        <begin position="88"/>
        <end position="97"/>
    </location>
</feature>
<protein>
    <submittedName>
        <fullName evidence="2">Uncharacterized protein</fullName>
    </submittedName>
</protein>
<keyword evidence="3" id="KW-1185">Reference proteome</keyword>
<dbReference type="EMBL" id="KB743100">
    <property type="protein sequence ID" value="EOB01346.1"/>
    <property type="molecule type" value="Genomic_DNA"/>
</dbReference>
<proteinExistence type="predicted"/>
<organism evidence="2 3">
    <name type="scientific">Anas platyrhynchos</name>
    <name type="common">Mallard</name>
    <name type="synonym">Anas boschas</name>
    <dbReference type="NCBI Taxonomy" id="8839"/>
    <lineage>
        <taxon>Eukaryota</taxon>
        <taxon>Metazoa</taxon>
        <taxon>Chordata</taxon>
        <taxon>Craniata</taxon>
        <taxon>Vertebrata</taxon>
        <taxon>Euteleostomi</taxon>
        <taxon>Archelosauria</taxon>
        <taxon>Archosauria</taxon>
        <taxon>Dinosauria</taxon>
        <taxon>Saurischia</taxon>
        <taxon>Theropoda</taxon>
        <taxon>Coelurosauria</taxon>
        <taxon>Aves</taxon>
        <taxon>Neognathae</taxon>
        <taxon>Galloanserae</taxon>
        <taxon>Anseriformes</taxon>
        <taxon>Anatidae</taxon>
        <taxon>Anatinae</taxon>
        <taxon>Anas</taxon>
    </lineage>
</organism>
<sequence>MHHSGGEAHDPHTALLEQTEQKRQKVKLHIEGCNTLGACQAADNTSLWQTKGLHEALRKIGLAQDIPESPAREQGQGYGTPRCRLTDNLPTELNSPNELPDRATARIQNLAESGSAPSKKRPKLLSVTFPSRIGRGQARCTDRCSRREERRVLASPEKLFGPGCALTATTSSKHRCDGRKPGYGFSLSCFFLLPGLLLLSLRNKDSKALCLPALNTCRNAPAPRSSLPYVCSATEFPVLSEGVERHYTAVTSVNYKDSKALRTAIARELSELSHQGRESQLLQRRRTEDVAWEIEGEVNNDITSIKEQGGGGKQGGKSKNVVYNLNVVTFSTYPYLQLNQR</sequence>
<evidence type="ECO:0000313" key="3">
    <source>
        <dbReference type="Proteomes" id="UP000296049"/>
    </source>
</evidence>
<reference evidence="3" key="1">
    <citation type="journal article" date="2013" name="Nat. Genet.">
        <title>The duck genome and transcriptome provide insight into an avian influenza virus reservoir species.</title>
        <authorList>
            <person name="Huang Y."/>
            <person name="Li Y."/>
            <person name="Burt D.W."/>
            <person name="Chen H."/>
            <person name="Zhang Y."/>
            <person name="Qian W."/>
            <person name="Kim H."/>
            <person name="Gan S."/>
            <person name="Zhao Y."/>
            <person name="Li J."/>
            <person name="Yi K."/>
            <person name="Feng H."/>
            <person name="Zhu P."/>
            <person name="Li B."/>
            <person name="Liu Q."/>
            <person name="Fairley S."/>
            <person name="Magor K.E."/>
            <person name="Du Z."/>
            <person name="Hu X."/>
            <person name="Goodman L."/>
            <person name="Tafer H."/>
            <person name="Vignal A."/>
            <person name="Lee T."/>
            <person name="Kim K.W."/>
            <person name="Sheng Z."/>
            <person name="An Y."/>
            <person name="Searle S."/>
            <person name="Herrero J."/>
            <person name="Groenen M.A."/>
            <person name="Crooijmans R.P."/>
            <person name="Faraut T."/>
            <person name="Cai Q."/>
            <person name="Webster R.G."/>
            <person name="Aldridge J.R."/>
            <person name="Warren W.C."/>
            <person name="Bartschat S."/>
            <person name="Kehr S."/>
            <person name="Marz M."/>
            <person name="Stadler P.F."/>
            <person name="Smith J."/>
            <person name="Kraus R.H."/>
            <person name="Zhao Y."/>
            <person name="Ren L."/>
            <person name="Fei J."/>
            <person name="Morisson M."/>
            <person name="Kaiser P."/>
            <person name="Griffin D.K."/>
            <person name="Rao M."/>
            <person name="Pitel F."/>
            <person name="Wang J."/>
            <person name="Li N."/>
        </authorList>
    </citation>
    <scope>NUCLEOTIDE SEQUENCE [LARGE SCALE GENOMIC DNA]</scope>
</reference>
<evidence type="ECO:0000256" key="1">
    <source>
        <dbReference type="SAM" id="MobiDB-lite"/>
    </source>
</evidence>